<dbReference type="GO" id="GO:0061798">
    <property type="term" value="F:GTP 3',8'-cyclase activity"/>
    <property type="evidence" value="ECO:0007669"/>
    <property type="project" value="UniProtKB-UniRule"/>
</dbReference>
<evidence type="ECO:0000256" key="6">
    <source>
        <dbReference type="ARBA" id="ARBA00023004"/>
    </source>
</evidence>
<dbReference type="Pfam" id="PF06463">
    <property type="entry name" value="Mob_synth_C"/>
    <property type="match status" value="1"/>
</dbReference>
<comment type="similarity">
    <text evidence="12">Belongs to the radical SAM superfamily. MoaA family.</text>
</comment>
<feature type="binding site" evidence="12">
    <location>
        <position position="63"/>
    </location>
    <ligand>
        <name>GTP</name>
        <dbReference type="ChEBI" id="CHEBI:37565"/>
    </ligand>
</feature>
<feature type="binding site" evidence="12">
    <location>
        <position position="266"/>
    </location>
    <ligand>
        <name>[4Fe-4S] cluster</name>
        <dbReference type="ChEBI" id="CHEBI:49883"/>
        <label>2</label>
        <note>4Fe-4S-substrate</note>
    </ligand>
</feature>
<dbReference type="InterPro" id="IPR013785">
    <property type="entry name" value="Aldolase_TIM"/>
</dbReference>
<dbReference type="GO" id="GO:0005525">
    <property type="term" value="F:GTP binding"/>
    <property type="evidence" value="ECO:0007669"/>
    <property type="project" value="UniProtKB-UniRule"/>
</dbReference>
<evidence type="ECO:0000256" key="10">
    <source>
        <dbReference type="ARBA" id="ARBA00023239"/>
    </source>
</evidence>
<evidence type="ECO:0000256" key="3">
    <source>
        <dbReference type="ARBA" id="ARBA00022691"/>
    </source>
</evidence>
<evidence type="ECO:0000256" key="11">
    <source>
        <dbReference type="ARBA" id="ARBA00048697"/>
    </source>
</evidence>
<feature type="binding site" evidence="12">
    <location>
        <position position="27"/>
    </location>
    <ligand>
        <name>[4Fe-4S] cluster</name>
        <dbReference type="ChEBI" id="CHEBI:49883"/>
        <label>1</label>
        <note>4Fe-4S-S-AdoMet</note>
    </ligand>
</feature>
<comment type="pathway">
    <text evidence="12">Cofactor biosynthesis; molybdopterin biosynthesis.</text>
</comment>
<dbReference type="NCBIfam" id="NF001199">
    <property type="entry name" value="PRK00164.2-1"/>
    <property type="match status" value="1"/>
</dbReference>
<dbReference type="PROSITE" id="PS51918">
    <property type="entry name" value="RADICAL_SAM"/>
    <property type="match status" value="1"/>
</dbReference>
<reference evidence="15" key="1">
    <citation type="submission" date="2017-02" db="EMBL/GenBank/DDBJ databases">
        <authorList>
            <person name="Varghese N."/>
            <person name="Submissions S."/>
        </authorList>
    </citation>
    <scope>NUCLEOTIDE SEQUENCE [LARGE SCALE GENOMIC DNA]</scope>
    <source>
        <strain evidence="15">USBA 833</strain>
    </source>
</reference>
<dbReference type="UniPathway" id="UPA00344"/>
<dbReference type="SFLD" id="SFLDG01067">
    <property type="entry name" value="SPASM/twitch_domain_containing"/>
    <property type="match status" value="1"/>
</dbReference>
<dbReference type="GO" id="GO:0046872">
    <property type="term" value="F:metal ion binding"/>
    <property type="evidence" value="ECO:0007669"/>
    <property type="project" value="UniProtKB-KW"/>
</dbReference>
<feature type="binding site" evidence="12">
    <location>
        <position position="118"/>
    </location>
    <ligand>
        <name>S-adenosyl-L-methionine</name>
        <dbReference type="ChEBI" id="CHEBI:59789"/>
    </ligand>
</feature>
<dbReference type="GO" id="GO:1904047">
    <property type="term" value="F:S-adenosyl-L-methionine binding"/>
    <property type="evidence" value="ECO:0007669"/>
    <property type="project" value="UniProtKB-UniRule"/>
</dbReference>
<accession>A0A1T4XZM8</accession>
<evidence type="ECO:0000256" key="8">
    <source>
        <dbReference type="ARBA" id="ARBA00023134"/>
    </source>
</evidence>
<keyword evidence="7 12" id="KW-0411">Iron-sulfur</keyword>
<dbReference type="CDD" id="cd21117">
    <property type="entry name" value="Twitch_MoaA"/>
    <property type="match status" value="1"/>
</dbReference>
<evidence type="ECO:0000256" key="12">
    <source>
        <dbReference type="HAMAP-Rule" id="MF_01225"/>
    </source>
</evidence>
<protein>
    <recommendedName>
        <fullName evidence="1 12">GTP 3',8-cyclase</fullName>
        <ecNumber evidence="1 12">4.1.99.22</ecNumber>
    </recommendedName>
    <alternativeName>
        <fullName evidence="12">Molybdenum cofactor biosynthesis protein A</fullName>
    </alternativeName>
</protein>
<dbReference type="SUPFAM" id="SSF102114">
    <property type="entry name" value="Radical SAM enzymes"/>
    <property type="match status" value="1"/>
</dbReference>
<feature type="binding site" evidence="12">
    <location>
        <position position="67"/>
    </location>
    <ligand>
        <name>S-adenosyl-L-methionine</name>
        <dbReference type="ChEBI" id="CHEBI:59789"/>
    </ligand>
</feature>
<dbReference type="InterPro" id="IPR058240">
    <property type="entry name" value="rSAM_sf"/>
</dbReference>
<evidence type="ECO:0000256" key="1">
    <source>
        <dbReference type="ARBA" id="ARBA00012167"/>
    </source>
</evidence>
<organism evidence="14 15">
    <name type="scientific">Caloramator quimbayensis</name>
    <dbReference type="NCBI Taxonomy" id="1147123"/>
    <lineage>
        <taxon>Bacteria</taxon>
        <taxon>Bacillati</taxon>
        <taxon>Bacillota</taxon>
        <taxon>Clostridia</taxon>
        <taxon>Eubacteriales</taxon>
        <taxon>Clostridiaceae</taxon>
        <taxon>Caloramator</taxon>
    </lineage>
</organism>
<evidence type="ECO:0000313" key="14">
    <source>
        <dbReference type="EMBL" id="SKA95024.1"/>
    </source>
</evidence>
<feature type="binding site" evidence="12">
    <location>
        <position position="20"/>
    </location>
    <ligand>
        <name>[4Fe-4S] cluster</name>
        <dbReference type="ChEBI" id="CHEBI:49883"/>
        <label>1</label>
        <note>4Fe-4S-S-AdoMet</note>
    </ligand>
</feature>
<comment type="cofactor">
    <cofactor evidence="12">
        <name>[4Fe-4S] cluster</name>
        <dbReference type="ChEBI" id="CHEBI:49883"/>
    </cofactor>
    <text evidence="12">Binds 2 [4Fe-4S] clusters. Binds 1 [4Fe-4S] cluster coordinated with 3 cysteines and an exchangeable S-adenosyl-L-methionine and 1 [4Fe-4S] cluster coordinated with 3 cysteines and the GTP-derived substrate.</text>
</comment>
<keyword evidence="10 12" id="KW-0456">Lyase</keyword>
<dbReference type="InterPro" id="IPR010505">
    <property type="entry name" value="MoaA_twitch"/>
</dbReference>
<evidence type="ECO:0000256" key="7">
    <source>
        <dbReference type="ARBA" id="ARBA00023014"/>
    </source>
</evidence>
<keyword evidence="5 12" id="KW-0547">Nucleotide-binding</keyword>
<feature type="binding site" evidence="12">
    <location>
        <begin position="254"/>
        <end position="256"/>
    </location>
    <ligand>
        <name>GTP</name>
        <dbReference type="ChEBI" id="CHEBI:37565"/>
    </ligand>
</feature>
<dbReference type="SFLD" id="SFLDG01383">
    <property type="entry name" value="cyclic_pyranopterin_phosphate"/>
    <property type="match status" value="1"/>
</dbReference>
<dbReference type="PANTHER" id="PTHR22960">
    <property type="entry name" value="MOLYBDOPTERIN COFACTOR SYNTHESIS PROTEIN A"/>
    <property type="match status" value="1"/>
</dbReference>
<sequence length="319" mass="36500">MKDGWGRDINYIRISVTDRCNLRCIYCMPLEGVEKKEHDDILRHEDILKIVKCCAKLGINKIRLTGGEPLIVKDIDRLIYEISKVEGIYDIGITTNGILLKDMAGDLKKCGLKRVNISLDTLDEEKFKKITRRGQLKNVLDAIEECLRIGLSPVKINTVLIRGINDNEIEDIMNLTRKYPLDVRFIELMPIGEGEKYYKDGFISSEEIIKNHKSLIPLGRKKGETAENYKLSDAIGKIGFISPLSCKFCDSCNRIRLTSTGTIKPCLHSEKEYSIREYLNSEDMLLMAIKNSILNKPKEHYLEENEKSFSKKMMFQIGG</sequence>
<dbReference type="InterPro" id="IPR000385">
    <property type="entry name" value="MoaA_NifB_PqqE_Fe-S-bd_CS"/>
</dbReference>
<comment type="subunit">
    <text evidence="12">Monomer and homodimer.</text>
</comment>
<feature type="binding site" evidence="12">
    <location>
        <position position="189"/>
    </location>
    <ligand>
        <name>S-adenosyl-L-methionine</name>
        <dbReference type="ChEBI" id="CHEBI:59789"/>
    </ligand>
</feature>
<keyword evidence="9 12" id="KW-0501">Molybdenum cofactor biosynthesis</keyword>
<evidence type="ECO:0000256" key="4">
    <source>
        <dbReference type="ARBA" id="ARBA00022723"/>
    </source>
</evidence>
<feature type="binding site" evidence="12">
    <location>
        <position position="26"/>
    </location>
    <ligand>
        <name>S-adenosyl-L-methionine</name>
        <dbReference type="ChEBI" id="CHEBI:59789"/>
    </ligand>
</feature>
<dbReference type="OrthoDB" id="9763993at2"/>
<dbReference type="SFLD" id="SFLDS00029">
    <property type="entry name" value="Radical_SAM"/>
    <property type="match status" value="1"/>
</dbReference>
<dbReference type="Proteomes" id="UP000190105">
    <property type="component" value="Unassembled WGS sequence"/>
</dbReference>
<keyword evidence="2 12" id="KW-0004">4Fe-4S</keyword>
<dbReference type="NCBIfam" id="TIGR02666">
    <property type="entry name" value="moaA"/>
    <property type="match status" value="1"/>
</dbReference>
<dbReference type="EC" id="4.1.99.22" evidence="1 12"/>
<feature type="binding site" evidence="12">
    <location>
        <position position="94"/>
    </location>
    <ligand>
        <name>GTP</name>
        <dbReference type="ChEBI" id="CHEBI:37565"/>
    </ligand>
</feature>
<feature type="binding site" evidence="12">
    <location>
        <position position="249"/>
    </location>
    <ligand>
        <name>[4Fe-4S] cluster</name>
        <dbReference type="ChEBI" id="CHEBI:49883"/>
        <label>2</label>
        <note>4Fe-4S-substrate</note>
    </ligand>
</feature>
<dbReference type="SMART" id="SM00729">
    <property type="entry name" value="Elp3"/>
    <property type="match status" value="1"/>
</dbReference>
<dbReference type="InterPro" id="IPR040064">
    <property type="entry name" value="MoaA-like"/>
</dbReference>
<feature type="binding site" evidence="12">
    <location>
        <position position="155"/>
    </location>
    <ligand>
        <name>GTP</name>
        <dbReference type="ChEBI" id="CHEBI:37565"/>
    </ligand>
</feature>
<feature type="binding site" evidence="12">
    <location>
        <position position="252"/>
    </location>
    <ligand>
        <name>[4Fe-4S] cluster</name>
        <dbReference type="ChEBI" id="CHEBI:49883"/>
        <label>2</label>
        <note>4Fe-4S-substrate</note>
    </ligand>
</feature>
<dbReference type="PROSITE" id="PS01305">
    <property type="entry name" value="MOAA_NIFB_PQQE"/>
    <property type="match status" value="1"/>
</dbReference>
<feature type="domain" description="Radical SAM core" evidence="13">
    <location>
        <begin position="4"/>
        <end position="225"/>
    </location>
</feature>
<evidence type="ECO:0000259" key="13">
    <source>
        <dbReference type="PROSITE" id="PS51918"/>
    </source>
</evidence>
<dbReference type="PANTHER" id="PTHR22960:SF0">
    <property type="entry name" value="MOLYBDENUM COFACTOR BIOSYNTHESIS PROTEIN 1"/>
    <property type="match status" value="1"/>
</dbReference>
<comment type="catalytic activity">
    <reaction evidence="11 12">
        <text>GTP + AH2 + S-adenosyl-L-methionine = (8S)-3',8-cyclo-7,8-dihydroguanosine 5'-triphosphate + 5'-deoxyadenosine + L-methionine + A + H(+)</text>
        <dbReference type="Rhea" id="RHEA:49576"/>
        <dbReference type="ChEBI" id="CHEBI:13193"/>
        <dbReference type="ChEBI" id="CHEBI:15378"/>
        <dbReference type="ChEBI" id="CHEBI:17319"/>
        <dbReference type="ChEBI" id="CHEBI:17499"/>
        <dbReference type="ChEBI" id="CHEBI:37565"/>
        <dbReference type="ChEBI" id="CHEBI:57844"/>
        <dbReference type="ChEBI" id="CHEBI:59789"/>
        <dbReference type="ChEBI" id="CHEBI:131766"/>
        <dbReference type="EC" id="4.1.99.22"/>
    </reaction>
</comment>
<comment type="function">
    <text evidence="12">Catalyzes the cyclization of GTP to (8S)-3',8-cyclo-7,8-dihydroguanosine 5'-triphosphate.</text>
</comment>
<keyword evidence="15" id="KW-1185">Reference proteome</keyword>
<keyword evidence="6 12" id="KW-0408">Iron</keyword>
<keyword evidence="4 12" id="KW-0479">Metal-binding</keyword>
<evidence type="ECO:0000313" key="15">
    <source>
        <dbReference type="Proteomes" id="UP000190105"/>
    </source>
</evidence>
<name>A0A1T4XZM8_9CLOT</name>
<dbReference type="HAMAP" id="MF_01225_B">
    <property type="entry name" value="MoaA_B"/>
    <property type="match status" value="1"/>
</dbReference>
<dbReference type="InterPro" id="IPR013483">
    <property type="entry name" value="MoaA"/>
</dbReference>
<dbReference type="CDD" id="cd01335">
    <property type="entry name" value="Radical_SAM"/>
    <property type="match status" value="1"/>
</dbReference>
<evidence type="ECO:0000256" key="9">
    <source>
        <dbReference type="ARBA" id="ARBA00023150"/>
    </source>
</evidence>
<dbReference type="GO" id="GO:0051539">
    <property type="term" value="F:4 iron, 4 sulfur cluster binding"/>
    <property type="evidence" value="ECO:0007669"/>
    <property type="project" value="UniProtKB-UniRule"/>
</dbReference>
<dbReference type="AlphaFoldDB" id="A0A1T4XZM8"/>
<dbReference type="InterPro" id="IPR007197">
    <property type="entry name" value="rSAM"/>
</dbReference>
<evidence type="ECO:0000256" key="2">
    <source>
        <dbReference type="ARBA" id="ARBA00022485"/>
    </source>
</evidence>
<feature type="binding site" evidence="12">
    <location>
        <position position="24"/>
    </location>
    <ligand>
        <name>[4Fe-4S] cluster</name>
        <dbReference type="ChEBI" id="CHEBI:49883"/>
        <label>1</label>
        <note>4Fe-4S-S-AdoMet</note>
    </ligand>
</feature>
<keyword evidence="8 12" id="KW-0342">GTP-binding</keyword>
<dbReference type="Pfam" id="PF04055">
    <property type="entry name" value="Radical_SAM"/>
    <property type="match status" value="1"/>
</dbReference>
<gene>
    <name evidence="12" type="primary">moaA</name>
    <name evidence="14" type="ORF">SAMN05443428_11719</name>
</gene>
<dbReference type="GO" id="GO:0006777">
    <property type="term" value="P:Mo-molybdopterin cofactor biosynthetic process"/>
    <property type="evidence" value="ECO:0007669"/>
    <property type="project" value="UniProtKB-UniRule"/>
</dbReference>
<dbReference type="Gene3D" id="3.20.20.70">
    <property type="entry name" value="Aldolase class I"/>
    <property type="match status" value="1"/>
</dbReference>
<dbReference type="GO" id="GO:0061799">
    <property type="term" value="F:cyclic pyranopterin monophosphate synthase activity"/>
    <property type="evidence" value="ECO:0007669"/>
    <property type="project" value="TreeGrafter"/>
</dbReference>
<dbReference type="EMBL" id="FUYH01000017">
    <property type="protein sequence ID" value="SKA95024.1"/>
    <property type="molecule type" value="Genomic_DNA"/>
</dbReference>
<dbReference type="InterPro" id="IPR006638">
    <property type="entry name" value="Elp3/MiaA/NifB-like_rSAM"/>
</dbReference>
<feature type="binding site" evidence="12">
    <location>
        <position position="13"/>
    </location>
    <ligand>
        <name>GTP</name>
        <dbReference type="ChEBI" id="CHEBI:37565"/>
    </ligand>
</feature>
<evidence type="ECO:0000256" key="5">
    <source>
        <dbReference type="ARBA" id="ARBA00022741"/>
    </source>
</evidence>
<dbReference type="STRING" id="1147123.SAMN05443428_11719"/>
<proteinExistence type="inferred from homology"/>
<dbReference type="InterPro" id="IPR050105">
    <property type="entry name" value="MoCo_biosynth_MoaA/MoaC"/>
</dbReference>
<keyword evidence="3 12" id="KW-0949">S-adenosyl-L-methionine</keyword>
<dbReference type="RefSeq" id="WP_078697130.1">
    <property type="nucleotide sequence ID" value="NZ_FUYH01000017.1"/>
</dbReference>
<dbReference type="SFLD" id="SFLDG01386">
    <property type="entry name" value="main_SPASM_domain-containing"/>
    <property type="match status" value="1"/>
</dbReference>